<keyword evidence="2" id="KW-1185">Reference proteome</keyword>
<dbReference type="EMBL" id="JACHLE010000002">
    <property type="protein sequence ID" value="MBB4806873.1"/>
    <property type="molecule type" value="Genomic_DNA"/>
</dbReference>
<reference evidence="1 2" key="1">
    <citation type="submission" date="2020-08" db="EMBL/GenBank/DDBJ databases">
        <title>Functional genomics of gut bacteria from endangered species of beetles.</title>
        <authorList>
            <person name="Carlos-Shanley C."/>
        </authorList>
    </citation>
    <scope>NUCLEOTIDE SEQUENCE [LARGE SCALE GENOMIC DNA]</scope>
    <source>
        <strain evidence="1 2">S00151</strain>
    </source>
</reference>
<gene>
    <name evidence="1" type="ORF">HNP38_002169</name>
</gene>
<accession>A0A840KH79</accession>
<evidence type="ECO:0000313" key="2">
    <source>
        <dbReference type="Proteomes" id="UP000592180"/>
    </source>
</evidence>
<name>A0A840KH79_9FLAO</name>
<proteinExistence type="predicted"/>
<dbReference type="AlphaFoldDB" id="A0A840KH79"/>
<sequence length="236" mass="27917">MSINVCYSQRPGAGDPALAVAANQMLNYTTNVSFDMYKYTLDKTTRDQYESNPLFENNVYRYEDFTIARISNIKDPKLIRYNLVNDEVEVKMKDNVYAVDKNDMYNEFLIEKTGERIRFLPYIDKNGTETKGYLFEVYSDKDFTLYKKIYSKFIEPKELKSGFETQKPFGFINQEPLYFFASTYTDKINYLPEKKNKLASLFPEKDEKIRKIIRESKVSFSDQRSIINLLKEIHNH</sequence>
<comment type="caution">
    <text evidence="1">The sequence shown here is derived from an EMBL/GenBank/DDBJ whole genome shotgun (WGS) entry which is preliminary data.</text>
</comment>
<protein>
    <submittedName>
        <fullName evidence="1">Uncharacterized protein</fullName>
    </submittedName>
</protein>
<dbReference type="RefSeq" id="WP_184189110.1">
    <property type="nucleotide sequence ID" value="NZ_JACHLE010000002.1"/>
</dbReference>
<evidence type="ECO:0000313" key="1">
    <source>
        <dbReference type="EMBL" id="MBB4806873.1"/>
    </source>
</evidence>
<dbReference type="Proteomes" id="UP000592180">
    <property type="component" value="Unassembled WGS sequence"/>
</dbReference>
<organism evidence="1 2">
    <name type="scientific">Chryseobacterium defluvii</name>
    <dbReference type="NCBI Taxonomy" id="160396"/>
    <lineage>
        <taxon>Bacteria</taxon>
        <taxon>Pseudomonadati</taxon>
        <taxon>Bacteroidota</taxon>
        <taxon>Flavobacteriia</taxon>
        <taxon>Flavobacteriales</taxon>
        <taxon>Weeksellaceae</taxon>
        <taxon>Chryseobacterium group</taxon>
        <taxon>Chryseobacterium</taxon>
    </lineage>
</organism>